<evidence type="ECO:0000313" key="6">
    <source>
        <dbReference type="Proteomes" id="UP000053859"/>
    </source>
</evidence>
<dbReference type="PATRIC" id="fig|146537.3.peg.1901"/>
<name>A0A0K8PGP3_STRAJ</name>
<dbReference type="Proteomes" id="UP000053859">
    <property type="component" value="Unassembled WGS sequence"/>
</dbReference>
<feature type="domain" description="HTH araC/xylS-type" evidence="4">
    <location>
        <begin position="126"/>
        <end position="227"/>
    </location>
</feature>
<dbReference type="AlphaFoldDB" id="A0A0K8PGP3"/>
<dbReference type="SMART" id="SM00342">
    <property type="entry name" value="HTH_ARAC"/>
    <property type="match status" value="1"/>
</dbReference>
<dbReference type="PANTHER" id="PTHR46796:SF6">
    <property type="entry name" value="ARAC SUBFAMILY"/>
    <property type="match status" value="1"/>
</dbReference>
<dbReference type="EMBL" id="DF968225">
    <property type="protein sequence ID" value="GAP47066.1"/>
    <property type="molecule type" value="Genomic_DNA"/>
</dbReference>
<reference evidence="5" key="1">
    <citation type="journal article" date="2015" name="Genome Announc.">
        <title>Draft Genome Sequence of Thiostrepton-Producing Streptomyces azureus ATCC 14921.</title>
        <authorList>
            <person name="Sakihara K."/>
            <person name="Maeda J."/>
            <person name="Tashiro K."/>
            <person name="Fujino Y."/>
            <person name="Kuhara S."/>
            <person name="Ohshima T."/>
            <person name="Ogata S."/>
            <person name="Doi K."/>
        </authorList>
    </citation>
    <scope>NUCLEOTIDE SEQUENCE [LARGE SCALE GENOMIC DNA]</scope>
    <source>
        <strain evidence="5">ATCC14921</strain>
    </source>
</reference>
<dbReference type="GO" id="GO:0003700">
    <property type="term" value="F:DNA-binding transcription factor activity"/>
    <property type="evidence" value="ECO:0007669"/>
    <property type="project" value="InterPro"/>
</dbReference>
<accession>A0A0K8PGP3</accession>
<sequence length="234" mass="26140">MIDRSVGQTVFRPGALAFFDTTCPFATEVTASFRSHVFQIPRWMVGFHEADLRPLTAAPIEADTETAALVISFLSRRADRAASHPPHVGDLLARNAADLITTLVAERLERDVPDIGIDAAGTALLLRVKAFIDRILADPDLSPQTIAAAHHMSVRHLHRLFEKQGTTVSRWIQHNRLEACRRELGRPGRNVPTVTSVAHRFGFTSSTHFSRTFRTAYGMSPREWRSTRGVHRQS</sequence>
<protein>
    <submittedName>
        <fullName evidence="5">AraC-family transcriptional regulator</fullName>
    </submittedName>
</protein>
<evidence type="ECO:0000256" key="1">
    <source>
        <dbReference type="ARBA" id="ARBA00023015"/>
    </source>
</evidence>
<dbReference type="OrthoDB" id="9799345at2"/>
<keyword evidence="6" id="KW-1185">Reference proteome</keyword>
<keyword evidence="3" id="KW-0804">Transcription</keyword>
<proteinExistence type="predicted"/>
<dbReference type="Gene3D" id="1.10.10.60">
    <property type="entry name" value="Homeodomain-like"/>
    <property type="match status" value="1"/>
</dbReference>
<dbReference type="InterPro" id="IPR009057">
    <property type="entry name" value="Homeodomain-like_sf"/>
</dbReference>
<evidence type="ECO:0000313" key="5">
    <source>
        <dbReference type="EMBL" id="GAP47066.1"/>
    </source>
</evidence>
<keyword evidence="1" id="KW-0805">Transcription regulation</keyword>
<dbReference type="Pfam" id="PF12833">
    <property type="entry name" value="HTH_18"/>
    <property type="match status" value="1"/>
</dbReference>
<gene>
    <name evidence="5" type="ORF">SAZU_1803</name>
</gene>
<keyword evidence="2" id="KW-0238">DNA-binding</keyword>
<dbReference type="SUPFAM" id="SSF46689">
    <property type="entry name" value="Homeodomain-like"/>
    <property type="match status" value="1"/>
</dbReference>
<dbReference type="InterPro" id="IPR050204">
    <property type="entry name" value="AraC_XylS_family_regulators"/>
</dbReference>
<dbReference type="PRINTS" id="PR00032">
    <property type="entry name" value="HTHARAC"/>
</dbReference>
<dbReference type="GO" id="GO:0043565">
    <property type="term" value="F:sequence-specific DNA binding"/>
    <property type="evidence" value="ECO:0007669"/>
    <property type="project" value="InterPro"/>
</dbReference>
<organism evidence="5 6">
    <name type="scientific">Streptomyces azureus</name>
    <dbReference type="NCBI Taxonomy" id="146537"/>
    <lineage>
        <taxon>Bacteria</taxon>
        <taxon>Bacillati</taxon>
        <taxon>Actinomycetota</taxon>
        <taxon>Actinomycetes</taxon>
        <taxon>Kitasatosporales</taxon>
        <taxon>Streptomycetaceae</taxon>
        <taxon>Streptomyces</taxon>
    </lineage>
</organism>
<evidence type="ECO:0000259" key="4">
    <source>
        <dbReference type="PROSITE" id="PS01124"/>
    </source>
</evidence>
<evidence type="ECO:0000256" key="2">
    <source>
        <dbReference type="ARBA" id="ARBA00023125"/>
    </source>
</evidence>
<dbReference type="PROSITE" id="PS01124">
    <property type="entry name" value="HTH_ARAC_FAMILY_2"/>
    <property type="match status" value="1"/>
</dbReference>
<evidence type="ECO:0000256" key="3">
    <source>
        <dbReference type="ARBA" id="ARBA00023163"/>
    </source>
</evidence>
<dbReference type="InterPro" id="IPR020449">
    <property type="entry name" value="Tscrpt_reg_AraC-type_HTH"/>
</dbReference>
<dbReference type="InterPro" id="IPR018060">
    <property type="entry name" value="HTH_AraC"/>
</dbReference>
<dbReference type="PANTHER" id="PTHR46796">
    <property type="entry name" value="HTH-TYPE TRANSCRIPTIONAL ACTIVATOR RHAS-RELATED"/>
    <property type="match status" value="1"/>
</dbReference>